<feature type="domain" description="PAC" evidence="8">
    <location>
        <begin position="85"/>
        <end position="137"/>
    </location>
</feature>
<dbReference type="SUPFAM" id="SSF47384">
    <property type="entry name" value="Homodimeric domain of signal transducing histidine kinase"/>
    <property type="match status" value="1"/>
</dbReference>
<evidence type="ECO:0000259" key="8">
    <source>
        <dbReference type="PROSITE" id="PS50113"/>
    </source>
</evidence>
<feature type="domain" description="Response regulatory" evidence="6">
    <location>
        <begin position="523"/>
        <end position="639"/>
    </location>
</feature>
<dbReference type="CDD" id="cd00082">
    <property type="entry name" value="HisKA"/>
    <property type="match status" value="1"/>
</dbReference>
<dbReference type="InterPro" id="IPR036097">
    <property type="entry name" value="HisK_dim/P_sf"/>
</dbReference>
<dbReference type="Pfam" id="PF00512">
    <property type="entry name" value="HisKA"/>
    <property type="match status" value="1"/>
</dbReference>
<dbReference type="SUPFAM" id="SSF55785">
    <property type="entry name" value="PYP-like sensor domain (PAS domain)"/>
    <property type="match status" value="2"/>
</dbReference>
<dbReference type="Proteomes" id="UP000305654">
    <property type="component" value="Unassembled WGS sequence"/>
</dbReference>
<keyword evidence="3 4" id="KW-0597">Phosphoprotein</keyword>
<name>A0A5R9JFQ8_9PROT</name>
<dbReference type="InterPro" id="IPR005467">
    <property type="entry name" value="His_kinase_dom"/>
</dbReference>
<dbReference type="InterPro" id="IPR001789">
    <property type="entry name" value="Sig_transdc_resp-reg_receiver"/>
</dbReference>
<dbReference type="CDD" id="cd00130">
    <property type="entry name" value="PAS"/>
    <property type="match status" value="2"/>
</dbReference>
<evidence type="ECO:0000256" key="1">
    <source>
        <dbReference type="ARBA" id="ARBA00000085"/>
    </source>
</evidence>
<dbReference type="PROSITE" id="PS50110">
    <property type="entry name" value="RESPONSE_REGULATORY"/>
    <property type="match status" value="1"/>
</dbReference>
<evidence type="ECO:0000259" key="6">
    <source>
        <dbReference type="PROSITE" id="PS50110"/>
    </source>
</evidence>
<dbReference type="SUPFAM" id="SSF55874">
    <property type="entry name" value="ATPase domain of HSP90 chaperone/DNA topoisomerase II/histidine kinase"/>
    <property type="match status" value="1"/>
</dbReference>
<dbReference type="EC" id="2.7.13.3" evidence="2"/>
<dbReference type="InterPro" id="IPR004358">
    <property type="entry name" value="Sig_transdc_His_kin-like_C"/>
</dbReference>
<dbReference type="Pfam" id="PF02518">
    <property type="entry name" value="HATPase_c"/>
    <property type="match status" value="1"/>
</dbReference>
<evidence type="ECO:0000256" key="4">
    <source>
        <dbReference type="PROSITE-ProRule" id="PRU00169"/>
    </source>
</evidence>
<proteinExistence type="predicted"/>
<dbReference type="SMART" id="SM00388">
    <property type="entry name" value="HisKA"/>
    <property type="match status" value="1"/>
</dbReference>
<dbReference type="InterPro" id="IPR011006">
    <property type="entry name" value="CheY-like_superfamily"/>
</dbReference>
<dbReference type="OrthoDB" id="9796100at2"/>
<dbReference type="SMART" id="SM00448">
    <property type="entry name" value="REC"/>
    <property type="match status" value="1"/>
</dbReference>
<dbReference type="InterPro" id="IPR000700">
    <property type="entry name" value="PAS-assoc_C"/>
</dbReference>
<dbReference type="SUPFAM" id="SSF52172">
    <property type="entry name" value="CheY-like"/>
    <property type="match status" value="1"/>
</dbReference>
<dbReference type="Pfam" id="PF13426">
    <property type="entry name" value="PAS_9"/>
    <property type="match status" value="2"/>
</dbReference>
<feature type="domain" description="Histidine kinase" evidence="5">
    <location>
        <begin position="281"/>
        <end position="503"/>
    </location>
</feature>
<evidence type="ECO:0000313" key="10">
    <source>
        <dbReference type="Proteomes" id="UP000305654"/>
    </source>
</evidence>
<evidence type="ECO:0000259" key="7">
    <source>
        <dbReference type="PROSITE" id="PS50112"/>
    </source>
</evidence>
<dbReference type="InterPro" id="IPR003661">
    <property type="entry name" value="HisK_dim/P_dom"/>
</dbReference>
<feature type="domain" description="PAS" evidence="7">
    <location>
        <begin position="138"/>
        <end position="196"/>
    </location>
</feature>
<dbReference type="InterPro" id="IPR000014">
    <property type="entry name" value="PAS"/>
</dbReference>
<dbReference type="NCBIfam" id="TIGR00229">
    <property type="entry name" value="sensory_box"/>
    <property type="match status" value="2"/>
</dbReference>
<accession>A0A5R9JFQ8</accession>
<dbReference type="InterPro" id="IPR036890">
    <property type="entry name" value="HATPase_C_sf"/>
</dbReference>
<dbReference type="Gene3D" id="3.30.450.20">
    <property type="entry name" value="PAS domain"/>
    <property type="match status" value="2"/>
</dbReference>
<dbReference type="Gene3D" id="1.10.287.130">
    <property type="match status" value="1"/>
</dbReference>
<dbReference type="PROSITE" id="PS50109">
    <property type="entry name" value="HIS_KIN"/>
    <property type="match status" value="1"/>
</dbReference>
<comment type="caution">
    <text evidence="9">The sequence shown here is derived from an EMBL/GenBank/DDBJ whole genome shotgun (WGS) entry which is preliminary data.</text>
</comment>
<dbReference type="PROSITE" id="PS50113">
    <property type="entry name" value="PAC"/>
    <property type="match status" value="2"/>
</dbReference>
<dbReference type="SMART" id="SM00091">
    <property type="entry name" value="PAS"/>
    <property type="match status" value="2"/>
</dbReference>
<evidence type="ECO:0000256" key="2">
    <source>
        <dbReference type="ARBA" id="ARBA00012438"/>
    </source>
</evidence>
<feature type="domain" description="PAC" evidence="8">
    <location>
        <begin position="213"/>
        <end position="265"/>
    </location>
</feature>
<dbReference type="PANTHER" id="PTHR43065:SF49">
    <property type="entry name" value="HISTIDINE KINASE"/>
    <property type="match status" value="1"/>
</dbReference>
<dbReference type="Gene3D" id="3.40.50.2300">
    <property type="match status" value="1"/>
</dbReference>
<dbReference type="InterPro" id="IPR003594">
    <property type="entry name" value="HATPase_dom"/>
</dbReference>
<dbReference type="PROSITE" id="PS50112">
    <property type="entry name" value="PAS"/>
    <property type="match status" value="2"/>
</dbReference>
<dbReference type="SMART" id="SM00387">
    <property type="entry name" value="HATPase_c"/>
    <property type="match status" value="1"/>
</dbReference>
<evidence type="ECO:0000259" key="5">
    <source>
        <dbReference type="PROSITE" id="PS50109"/>
    </source>
</evidence>
<dbReference type="GO" id="GO:0000155">
    <property type="term" value="F:phosphorelay sensor kinase activity"/>
    <property type="evidence" value="ECO:0007669"/>
    <property type="project" value="InterPro"/>
</dbReference>
<feature type="domain" description="PAS" evidence="7">
    <location>
        <begin position="26"/>
        <end position="66"/>
    </location>
</feature>
<dbReference type="PRINTS" id="PR00344">
    <property type="entry name" value="BCTRLSENSOR"/>
</dbReference>
<protein>
    <recommendedName>
        <fullName evidence="2">histidine kinase</fullName>
        <ecNumber evidence="2">2.7.13.3</ecNumber>
    </recommendedName>
</protein>
<feature type="modified residue" description="4-aspartylphosphate" evidence="4">
    <location>
        <position position="573"/>
    </location>
</feature>
<dbReference type="Pfam" id="PF00072">
    <property type="entry name" value="Response_reg"/>
    <property type="match status" value="1"/>
</dbReference>
<dbReference type="EMBL" id="VCDI01000001">
    <property type="protein sequence ID" value="TLU74246.1"/>
    <property type="molecule type" value="Genomic_DNA"/>
</dbReference>
<sequence>MTDVFTPQPVSATGDDLVQGITDYAIYRLDPDGIVLTWNTGAERLKGYAASEIIGNSYARFFMDEDVARGLPAAGLAIAARLGHHATEGWRVRKDGSRFWASVVIDRLQDASDQCCGFAKITRDITDSRIYQEALRQSEQRFRLLVDSVVHYAIFTLDPDGCVTSWNLGAERAKGYTRDEILGEPYARFFTDEDREAGQPEQTLAAARRDGRHEAEGWRVRKDGSRFLANIVVDLMHDRDGSFVGYATINRDITEKHALETAREQLYQSQKMESVGQLTGGIAHDFNNLLTAVSGSLALVMAASTDARVRRLIEVAQRAADRGGKLTHQLLAFSRRQILQPQTSNLNTLIMAFEILFRRAVGETINLHFALCQELWPSDIDPAQFQSAVLNLVMNARDAMPKGGALGIETRNVELSMADAIRVREIAPGRYVCVTVHDSGTGMTSEVRERAVEPFFTTKDVGAGSGLGLSQAYGFARQSEGQIEIESTPGTGTSVSLYLPHSNTIFVEEVEMDAPPVETSNGTILVVEDDPDVLEIAVAAVESFGYRALAARDGAEALSILLSEKPVDLLFTDVVMPKGLSGVDLARDARLLQPRIPVLMASGYPREAIQEREDNNENMAFIAKPYTLTALNEKLDVLTRQGAG</sequence>
<dbReference type="Gene3D" id="3.30.565.10">
    <property type="entry name" value="Histidine kinase-like ATPase, C-terminal domain"/>
    <property type="match status" value="1"/>
</dbReference>
<gene>
    <name evidence="9" type="ORF">FE263_03345</name>
</gene>
<evidence type="ECO:0000313" key="9">
    <source>
        <dbReference type="EMBL" id="TLU74246.1"/>
    </source>
</evidence>
<dbReference type="RefSeq" id="WP_138324498.1">
    <property type="nucleotide sequence ID" value="NZ_VCDI01000001.1"/>
</dbReference>
<keyword evidence="10" id="KW-1185">Reference proteome</keyword>
<organism evidence="9 10">
    <name type="scientific">Lichenicoccus roseus</name>
    <dbReference type="NCBI Taxonomy" id="2683649"/>
    <lineage>
        <taxon>Bacteria</taxon>
        <taxon>Pseudomonadati</taxon>
        <taxon>Pseudomonadota</taxon>
        <taxon>Alphaproteobacteria</taxon>
        <taxon>Acetobacterales</taxon>
        <taxon>Acetobacteraceae</taxon>
        <taxon>Lichenicoccus</taxon>
    </lineage>
</organism>
<reference evidence="9 10" key="1">
    <citation type="submission" date="2019-05" db="EMBL/GenBank/DDBJ databases">
        <authorList>
            <person name="Pankratov T."/>
            <person name="Grouzdev D."/>
        </authorList>
    </citation>
    <scope>NUCLEOTIDE SEQUENCE [LARGE SCALE GENOMIC DNA]</scope>
    <source>
        <strain evidence="9 10">KEBCLARHB70R</strain>
    </source>
</reference>
<dbReference type="PANTHER" id="PTHR43065">
    <property type="entry name" value="SENSOR HISTIDINE KINASE"/>
    <property type="match status" value="1"/>
</dbReference>
<comment type="catalytic activity">
    <reaction evidence="1">
        <text>ATP + protein L-histidine = ADP + protein N-phospho-L-histidine.</text>
        <dbReference type="EC" id="2.7.13.3"/>
    </reaction>
</comment>
<evidence type="ECO:0000256" key="3">
    <source>
        <dbReference type="ARBA" id="ARBA00022553"/>
    </source>
</evidence>
<dbReference type="InterPro" id="IPR035965">
    <property type="entry name" value="PAS-like_dom_sf"/>
</dbReference>
<dbReference type="AlphaFoldDB" id="A0A5R9JFQ8"/>